<dbReference type="SUPFAM" id="SSF51735">
    <property type="entry name" value="NAD(P)-binding Rossmann-fold domains"/>
    <property type="match status" value="1"/>
</dbReference>
<accession>A0ABT7C192</accession>
<keyword evidence="2" id="KW-1185">Reference proteome</keyword>
<name>A0ABT7C192_9CYAN</name>
<dbReference type="PANTHER" id="PTHR44147:SF2">
    <property type="entry name" value="DEHYDROGENASE_REDUCTASE SDR FAMILY MEMBER 1"/>
    <property type="match status" value="1"/>
</dbReference>
<sequence>MKPLQGKIALVTGASRGLGKGIAIGLAEAGATIYLTGRTLEAAGEEVSDEQRLGNLVATQKAVEDAGGVGIPVRVDHGDDEQIRQLFDRIQDEQQGQLDILVNNAYSGVSSLRATYGKPFWESEPSLWDKVNHVGLRSHYITSVYAARMMVPRKQGAIFTLSSWGGLFPVFGAVYGVGKTGCDRLALELALELKSHNITSLSVWPGIVGTEQFIQFFQEQDSAPTPEPQGNPFGDGYNWETPLLAGRVIACLAADPGIIKRTGKVHIVAEEARRYGVVDKEGNQPASLRSLRFILPLLIPQLRSYSTWVPNLHIPWRALAAFVLQSPQV</sequence>
<comment type="caution">
    <text evidence="1">The sequence shown here is derived from an EMBL/GenBank/DDBJ whole genome shotgun (WGS) entry which is preliminary data.</text>
</comment>
<evidence type="ECO:0000313" key="2">
    <source>
        <dbReference type="Proteomes" id="UP001232992"/>
    </source>
</evidence>
<dbReference type="InterPro" id="IPR036291">
    <property type="entry name" value="NAD(P)-bd_dom_sf"/>
</dbReference>
<dbReference type="Pfam" id="PF00106">
    <property type="entry name" value="adh_short"/>
    <property type="match status" value="1"/>
</dbReference>
<organism evidence="1 2">
    <name type="scientific">Roseofilum casamattae BLCC-M143</name>
    <dbReference type="NCBI Taxonomy" id="3022442"/>
    <lineage>
        <taxon>Bacteria</taxon>
        <taxon>Bacillati</taxon>
        <taxon>Cyanobacteriota</taxon>
        <taxon>Cyanophyceae</taxon>
        <taxon>Desertifilales</taxon>
        <taxon>Desertifilaceae</taxon>
        <taxon>Roseofilum</taxon>
        <taxon>Roseofilum casamattae</taxon>
    </lineage>
</organism>
<proteinExistence type="predicted"/>
<dbReference type="InterPro" id="IPR002347">
    <property type="entry name" value="SDR_fam"/>
</dbReference>
<dbReference type="PANTHER" id="PTHR44147">
    <property type="entry name" value="DEHYDROGENASE/REDUCTASE SDR FAMILY MEMBER 1"/>
    <property type="match status" value="1"/>
</dbReference>
<dbReference type="Proteomes" id="UP001232992">
    <property type="component" value="Unassembled WGS sequence"/>
</dbReference>
<dbReference type="RefSeq" id="WP_283759864.1">
    <property type="nucleotide sequence ID" value="NZ_JAQOSQ010000028.1"/>
</dbReference>
<dbReference type="PRINTS" id="PR00081">
    <property type="entry name" value="GDHRDH"/>
</dbReference>
<dbReference type="Gene3D" id="3.40.50.720">
    <property type="entry name" value="NAD(P)-binding Rossmann-like Domain"/>
    <property type="match status" value="1"/>
</dbReference>
<gene>
    <name evidence="1" type="ORF">PMH09_18675</name>
</gene>
<protein>
    <submittedName>
        <fullName evidence="1">SDR family NAD(P)-dependent oxidoreductase</fullName>
    </submittedName>
</protein>
<evidence type="ECO:0000313" key="1">
    <source>
        <dbReference type="EMBL" id="MDJ1185217.1"/>
    </source>
</evidence>
<reference evidence="1 2" key="1">
    <citation type="submission" date="2023-01" db="EMBL/GenBank/DDBJ databases">
        <title>Novel diversity within Roseofilum (Cyanobacteria; Desertifilaceae) from marine benthic mats with descriptions of four novel species.</title>
        <authorList>
            <person name="Wang Y."/>
            <person name="Berthold D.E."/>
            <person name="Hu J."/>
            <person name="Lefler F.W."/>
            <person name="Laughinghouse H.D. IV."/>
        </authorList>
    </citation>
    <scope>NUCLEOTIDE SEQUENCE [LARGE SCALE GENOMIC DNA]</scope>
    <source>
        <strain evidence="1 2">BLCC-M143</strain>
    </source>
</reference>
<dbReference type="EMBL" id="JAQOSQ010000028">
    <property type="protein sequence ID" value="MDJ1185217.1"/>
    <property type="molecule type" value="Genomic_DNA"/>
</dbReference>